<dbReference type="AlphaFoldDB" id="A0A7W7CE14"/>
<comment type="caution">
    <text evidence="1">The sequence shown here is derived from an EMBL/GenBank/DDBJ whole genome shotgun (WGS) entry which is preliminary data.</text>
</comment>
<accession>A0A7W7CE14</accession>
<protein>
    <submittedName>
        <fullName evidence="1">Uncharacterized protein</fullName>
    </submittedName>
</protein>
<keyword evidence="2" id="KW-1185">Reference proteome</keyword>
<evidence type="ECO:0000313" key="1">
    <source>
        <dbReference type="EMBL" id="MBB4679467.1"/>
    </source>
</evidence>
<dbReference type="Proteomes" id="UP000533598">
    <property type="component" value="Unassembled WGS sequence"/>
</dbReference>
<proteinExistence type="predicted"/>
<dbReference type="EMBL" id="JACHMH010000001">
    <property type="protein sequence ID" value="MBB4679467.1"/>
    <property type="molecule type" value="Genomic_DNA"/>
</dbReference>
<dbReference type="RefSeq" id="WP_185005216.1">
    <property type="nucleotide sequence ID" value="NZ_BAAAUI010000001.1"/>
</dbReference>
<evidence type="ECO:0000313" key="2">
    <source>
        <dbReference type="Proteomes" id="UP000533598"/>
    </source>
</evidence>
<reference evidence="1 2" key="1">
    <citation type="submission" date="2020-08" db="EMBL/GenBank/DDBJ databases">
        <title>Sequencing the genomes of 1000 actinobacteria strains.</title>
        <authorList>
            <person name="Klenk H.-P."/>
        </authorList>
    </citation>
    <scope>NUCLEOTIDE SEQUENCE [LARGE SCALE GENOMIC DNA]</scope>
    <source>
        <strain evidence="1 2">DSM 44230</strain>
    </source>
</reference>
<name>A0A7W7CE14_9PSEU</name>
<organism evidence="1 2">
    <name type="scientific">Crossiella cryophila</name>
    <dbReference type="NCBI Taxonomy" id="43355"/>
    <lineage>
        <taxon>Bacteria</taxon>
        <taxon>Bacillati</taxon>
        <taxon>Actinomycetota</taxon>
        <taxon>Actinomycetes</taxon>
        <taxon>Pseudonocardiales</taxon>
        <taxon>Pseudonocardiaceae</taxon>
        <taxon>Crossiella</taxon>
    </lineage>
</organism>
<gene>
    <name evidence="1" type="ORF">HNR67_005585</name>
</gene>
<sequence length="103" mass="10810">MLAVELPLPHITPSGQPYLDWCSWLRPGGVLAVLTASPTGLGRFVNSAGLVIAAATAAGLTYLQHIVAAPTRPADQLAEVGEPVRVPAHHDLLIFTSTRGGHR</sequence>